<sequence length="722" mass="78987">MTLTAPTPAPDQLDQHRRAVRRNPRDSNAHALLGLALLKGHQLDEGVASLRRALELNPKVRGLQPVLAAALFELGRNEEAVAAYRVALRFHDDADLHQGLAAALLRLGRAAEGEAAARRAAELAPAHSAPLLVLAGVLHSLGNRDEAAVCLRRVLAIEPEHVDARADLGNILFYQQRHAEAAEYFRAVVAQQPGHVAAVLHLAHCDRVLKRHDAAVEGFERAIALAPGRPDVLVDLSNALRAQGKLGEAAATLRRALELAPDNVQVLHGLVGMCFNLGEWQEALRLARRAFEIEPSPAAHSVMLFILSHCCFDPDELTREHFAFGQRWEPALRALRRPHANGRDPGRRLRVGFVSGDLYEHAVATFVAPVFEALKDSGQVALHVYYNNTVDDRKTAELRACTAGWQVIAHLDDAAAEELIRADGIDILIDLSGHSALNRLALFMRKPAPVQASWIGYAGTTGMETMDYYVCDPFMLPEGRYDTQFTEQLARLPLLAPFLPDPGAPPVNDLPALRNGFLTFGSFHRASKLSRDVIAQWSKLLHAVPDSRMLLGGLQSGVDDALVDWFAQEGIPRERLLLRERTHVHGYLKQHYDVDVCLSPFPYSGSTTVGHALWMGVPTLATVGATNPSHAAVSFISHVGLRDFVTDDEATYVRLGVFLSQNIPALAAMRAGMRERFVNSVLGYPGVTAAGLEHGLRLMWQRWCAGEAPAPLRVRLSDLAPA</sequence>
<dbReference type="Pfam" id="PF14559">
    <property type="entry name" value="TPR_19"/>
    <property type="match status" value="1"/>
</dbReference>
<dbReference type="PANTHER" id="PTHR44835:SF1">
    <property type="entry name" value="PROTEIN O-GLCNAC TRANSFERASE"/>
    <property type="match status" value="1"/>
</dbReference>
<evidence type="ECO:0000256" key="4">
    <source>
        <dbReference type="ARBA" id="ARBA00022676"/>
    </source>
</evidence>
<dbReference type="Pfam" id="PF13432">
    <property type="entry name" value="TPR_16"/>
    <property type="match status" value="2"/>
</dbReference>
<evidence type="ECO:0000256" key="2">
    <source>
        <dbReference type="ARBA" id="ARBA00005386"/>
    </source>
</evidence>
<gene>
    <name evidence="11" type="ORF">HGB41_15200</name>
</gene>
<keyword evidence="6" id="KW-0677">Repeat</keyword>
<comment type="similarity">
    <text evidence="2">Belongs to the glycosyltransferase 41 family. O-GlcNAc transferase subfamily.</text>
</comment>
<dbReference type="GO" id="GO:0097363">
    <property type="term" value="F:protein O-acetylglucosaminyltransferase activity"/>
    <property type="evidence" value="ECO:0007669"/>
    <property type="project" value="UniProtKB-EC"/>
</dbReference>
<feature type="compositionally biased region" description="Basic and acidic residues" evidence="9">
    <location>
        <begin position="13"/>
        <end position="25"/>
    </location>
</feature>
<comment type="caution">
    <text evidence="11">The sequence shown here is derived from an EMBL/GenBank/DDBJ whole genome shotgun (WGS) entry which is preliminary data.</text>
</comment>
<dbReference type="InterPro" id="IPR029489">
    <property type="entry name" value="OGT/SEC/SPY_C"/>
</dbReference>
<dbReference type="InterPro" id="IPR019734">
    <property type="entry name" value="TPR_rpt"/>
</dbReference>
<dbReference type="PROSITE" id="PS50005">
    <property type="entry name" value="TPR"/>
    <property type="match status" value="4"/>
</dbReference>
<dbReference type="RefSeq" id="WP_171085892.1">
    <property type="nucleotide sequence ID" value="NZ_JABAIV010000005.1"/>
</dbReference>
<reference evidence="11 12" key="1">
    <citation type="submission" date="2020-04" db="EMBL/GenBank/DDBJ databases">
        <title>Massilia sp. nov., a cold adapted bacteria isolated from Arctic soil.</title>
        <authorList>
            <person name="Son J."/>
            <person name="Ka J.-O."/>
        </authorList>
    </citation>
    <scope>NUCLEOTIDE SEQUENCE [LARGE SCALE GENOMIC DNA]</scope>
    <source>
        <strain evidence="11 12">ML15P13</strain>
    </source>
</reference>
<evidence type="ECO:0000313" key="11">
    <source>
        <dbReference type="EMBL" id="NNG24337.1"/>
    </source>
</evidence>
<evidence type="ECO:0000256" key="8">
    <source>
        <dbReference type="PROSITE-ProRule" id="PRU00339"/>
    </source>
</evidence>
<dbReference type="InterPro" id="IPR051939">
    <property type="entry name" value="Glycosyltr_41/O-GlcNAc_trsf"/>
</dbReference>
<dbReference type="SUPFAM" id="SSF48452">
    <property type="entry name" value="TPR-like"/>
    <property type="match status" value="2"/>
</dbReference>
<dbReference type="SMART" id="SM00028">
    <property type="entry name" value="TPR"/>
    <property type="match status" value="7"/>
</dbReference>
<organism evidence="11 12">
    <name type="scientific">Telluria aromaticivorans</name>
    <dbReference type="NCBI Taxonomy" id="2725995"/>
    <lineage>
        <taxon>Bacteria</taxon>
        <taxon>Pseudomonadati</taxon>
        <taxon>Pseudomonadota</taxon>
        <taxon>Betaproteobacteria</taxon>
        <taxon>Burkholderiales</taxon>
        <taxon>Oxalobacteraceae</taxon>
        <taxon>Telluria group</taxon>
        <taxon>Telluria</taxon>
    </lineage>
</organism>
<evidence type="ECO:0000256" key="7">
    <source>
        <dbReference type="ARBA" id="ARBA00022803"/>
    </source>
</evidence>
<feature type="repeat" description="TPR" evidence="8">
    <location>
        <begin position="196"/>
        <end position="229"/>
    </location>
</feature>
<dbReference type="EC" id="2.4.1.255" evidence="3"/>
<evidence type="ECO:0000256" key="6">
    <source>
        <dbReference type="ARBA" id="ARBA00022737"/>
    </source>
</evidence>
<keyword evidence="4" id="KW-0328">Glycosyltransferase</keyword>
<dbReference type="AlphaFoldDB" id="A0A7Y2K0D1"/>
<dbReference type="Proteomes" id="UP000533905">
    <property type="component" value="Unassembled WGS sequence"/>
</dbReference>
<feature type="domain" description="O-GlcNAc transferase C-terminal" evidence="10">
    <location>
        <begin position="517"/>
        <end position="682"/>
    </location>
</feature>
<protein>
    <recommendedName>
        <fullName evidence="3">protein O-GlcNAc transferase</fullName>
        <ecNumber evidence="3">2.4.1.255</ecNumber>
    </recommendedName>
</protein>
<proteinExistence type="inferred from homology"/>
<feature type="repeat" description="TPR" evidence="8">
    <location>
        <begin position="230"/>
        <end position="263"/>
    </location>
</feature>
<feature type="repeat" description="TPR" evidence="8">
    <location>
        <begin position="162"/>
        <end position="195"/>
    </location>
</feature>
<comment type="pathway">
    <text evidence="1">Protein modification; protein glycosylation.</text>
</comment>
<keyword evidence="5" id="KW-0808">Transferase</keyword>
<evidence type="ECO:0000313" key="12">
    <source>
        <dbReference type="Proteomes" id="UP000533905"/>
    </source>
</evidence>
<evidence type="ECO:0000256" key="9">
    <source>
        <dbReference type="SAM" id="MobiDB-lite"/>
    </source>
</evidence>
<evidence type="ECO:0000256" key="5">
    <source>
        <dbReference type="ARBA" id="ARBA00022679"/>
    </source>
</evidence>
<evidence type="ECO:0000259" key="10">
    <source>
        <dbReference type="Pfam" id="PF13844"/>
    </source>
</evidence>
<keyword evidence="7 8" id="KW-0802">TPR repeat</keyword>
<dbReference type="Pfam" id="PF13844">
    <property type="entry name" value="Glyco_transf_41"/>
    <property type="match status" value="2"/>
</dbReference>
<keyword evidence="12" id="KW-1185">Reference proteome</keyword>
<evidence type="ECO:0000256" key="3">
    <source>
        <dbReference type="ARBA" id="ARBA00011970"/>
    </source>
</evidence>
<dbReference type="PANTHER" id="PTHR44835">
    <property type="entry name" value="UDP-N-ACETYLGLUCOSAMINE--PEPTIDE N-ACETYLGLUCOSAMINYLTRANSFERASE SPINDLY-RELATED"/>
    <property type="match status" value="1"/>
</dbReference>
<name>A0A7Y2K0D1_9BURK</name>
<dbReference type="Gene3D" id="1.25.40.10">
    <property type="entry name" value="Tetratricopeptide repeat domain"/>
    <property type="match status" value="1"/>
</dbReference>
<evidence type="ECO:0000256" key="1">
    <source>
        <dbReference type="ARBA" id="ARBA00004922"/>
    </source>
</evidence>
<dbReference type="EMBL" id="JABAIV010000005">
    <property type="protein sequence ID" value="NNG24337.1"/>
    <property type="molecule type" value="Genomic_DNA"/>
</dbReference>
<dbReference type="InterPro" id="IPR011990">
    <property type="entry name" value="TPR-like_helical_dom_sf"/>
</dbReference>
<feature type="region of interest" description="Disordered" evidence="9">
    <location>
        <begin position="1"/>
        <end position="25"/>
    </location>
</feature>
<dbReference type="Gene3D" id="3.40.50.2000">
    <property type="entry name" value="Glycogen Phosphorylase B"/>
    <property type="match status" value="1"/>
</dbReference>
<feature type="domain" description="O-GlcNAc transferase C-terminal" evidence="10">
    <location>
        <begin position="344"/>
        <end position="493"/>
    </location>
</feature>
<accession>A0A7Y2K0D1</accession>
<feature type="repeat" description="TPR" evidence="8">
    <location>
        <begin position="27"/>
        <end position="60"/>
    </location>
</feature>
<dbReference type="Gene3D" id="3.40.50.11380">
    <property type="match status" value="1"/>
</dbReference>